<dbReference type="RefSeq" id="WP_344195937.1">
    <property type="nucleotide sequence ID" value="NZ_BAAARN010000005.1"/>
</dbReference>
<feature type="transmembrane region" description="Helical" evidence="1">
    <location>
        <begin position="94"/>
        <end position="114"/>
    </location>
</feature>
<proteinExistence type="predicted"/>
<dbReference type="Gene3D" id="3.40.50.12580">
    <property type="match status" value="1"/>
</dbReference>
<keyword evidence="3" id="KW-1185">Reference proteome</keyword>
<feature type="transmembrane region" description="Helical" evidence="1">
    <location>
        <begin position="176"/>
        <end position="196"/>
    </location>
</feature>
<dbReference type="SUPFAM" id="SSF53756">
    <property type="entry name" value="UDP-Glycosyltransferase/glycogen phosphorylase"/>
    <property type="match status" value="1"/>
</dbReference>
<organism evidence="2 3">
    <name type="scientific">Pedococcus aerophilus</name>
    <dbReference type="NCBI Taxonomy" id="436356"/>
    <lineage>
        <taxon>Bacteria</taxon>
        <taxon>Bacillati</taxon>
        <taxon>Actinomycetota</taxon>
        <taxon>Actinomycetes</taxon>
        <taxon>Micrococcales</taxon>
        <taxon>Intrasporangiaceae</taxon>
        <taxon>Pedococcus</taxon>
    </lineage>
</organism>
<accession>A0ABP6HFF8</accession>
<evidence type="ECO:0008006" key="4">
    <source>
        <dbReference type="Google" id="ProtNLM"/>
    </source>
</evidence>
<evidence type="ECO:0000313" key="3">
    <source>
        <dbReference type="Proteomes" id="UP001501326"/>
    </source>
</evidence>
<reference evidence="3" key="1">
    <citation type="journal article" date="2019" name="Int. J. Syst. Evol. Microbiol.">
        <title>The Global Catalogue of Microorganisms (GCM) 10K type strain sequencing project: providing services to taxonomists for standard genome sequencing and annotation.</title>
        <authorList>
            <consortium name="The Broad Institute Genomics Platform"/>
            <consortium name="The Broad Institute Genome Sequencing Center for Infectious Disease"/>
            <person name="Wu L."/>
            <person name="Ma J."/>
        </authorList>
    </citation>
    <scope>NUCLEOTIDE SEQUENCE [LARGE SCALE GENOMIC DNA]</scope>
    <source>
        <strain evidence="3">JCM 16378</strain>
    </source>
</reference>
<keyword evidence="1" id="KW-0472">Membrane</keyword>
<dbReference type="InterPro" id="IPR043148">
    <property type="entry name" value="TagF_C"/>
</dbReference>
<comment type="caution">
    <text evidence="2">The sequence shown here is derived from an EMBL/GenBank/DDBJ whole genome shotgun (WGS) entry which is preliminary data.</text>
</comment>
<evidence type="ECO:0000256" key="1">
    <source>
        <dbReference type="SAM" id="Phobius"/>
    </source>
</evidence>
<feature type="transmembrane region" description="Helical" evidence="1">
    <location>
        <begin position="31"/>
        <end position="50"/>
    </location>
</feature>
<name>A0ABP6HFF8_9MICO</name>
<gene>
    <name evidence="2" type="ORF">GCM10009867_35530</name>
</gene>
<keyword evidence="1" id="KW-1133">Transmembrane helix</keyword>
<dbReference type="Proteomes" id="UP001501326">
    <property type="component" value="Unassembled WGS sequence"/>
</dbReference>
<keyword evidence="1" id="KW-0812">Transmembrane</keyword>
<feature type="transmembrane region" description="Helical" evidence="1">
    <location>
        <begin position="71"/>
        <end position="88"/>
    </location>
</feature>
<dbReference type="EMBL" id="BAAARN010000005">
    <property type="protein sequence ID" value="GAA2739445.1"/>
    <property type="molecule type" value="Genomic_DNA"/>
</dbReference>
<sequence length="590" mass="62977">MKTYLPVIGVLGAGFALLALALPLAGDHPALSAVVFVLGTLVGLLGEGMVRQQPRVGRALESFGAGLTVRTGVRGLLLGGLAVAAFGADHGTVVLVAFTLAAVWLARLALQVLLADARAHRLSPVTWRNFEVPGVVRRAPIAPVLLGEGQRWISAATLSLVAGVVVPLAGGPDAAVPVAAVVAAGICALFVTLALVDALRARRDTTHEETVELLADALRSLAPEALFYYSRPEAIGYIANVWMPTLEQIDRKVVVLVREAWNEPLVATDTLPVVMVSRAGDIERVVPPSVRIALYPSNVATNNHLLRLPGIVDVFVGHGDSDKGGSATVLTRIFDEAWVSGPAARDRYRVADVGVRDEQVREIGRPQLADIERVAAPLTEDHHGEDAQSQWDYTVLYAPTREGFFAEWEYSSILSQGRVVLETLLAMDGVRVLFKPHPGTGTDDPAFGDEVEALKELVAAAGSPHEVVTGSEGLYHAFNRADLLVSDISSVITDFLASGKPYVVTQFGTSSPEQFRLEFPSAAGAYILVGDGSEVAAHVRDAREVDSLSEDRARTTAYLLGEQQGDPVERFDRAFDEAVARWGRRPAASA</sequence>
<feature type="transmembrane region" description="Helical" evidence="1">
    <location>
        <begin position="152"/>
        <end position="170"/>
    </location>
</feature>
<evidence type="ECO:0000313" key="2">
    <source>
        <dbReference type="EMBL" id="GAA2739445.1"/>
    </source>
</evidence>
<protein>
    <recommendedName>
        <fullName evidence="4">CDP-Glycerol:Poly(Glycerophosphate) glycerophosphotransferase</fullName>
    </recommendedName>
</protein>